<keyword evidence="4" id="KW-0808">Transferase</keyword>
<dbReference type="AlphaFoldDB" id="A0A849SF04"/>
<dbReference type="PANTHER" id="PTHR42743">
    <property type="entry name" value="AMINO-ACID AMINOTRANSFERASE"/>
    <property type="match status" value="1"/>
</dbReference>
<proteinExistence type="inferred from homology"/>
<dbReference type="InterPro" id="IPR043131">
    <property type="entry name" value="BCAT-like_N"/>
</dbReference>
<evidence type="ECO:0000313" key="4">
    <source>
        <dbReference type="EMBL" id="NOT34318.1"/>
    </source>
</evidence>
<comment type="similarity">
    <text evidence="2">Belongs to the class-IV pyridoxal-phosphate-dependent aminotransferase family.</text>
</comment>
<comment type="caution">
    <text evidence="4">The sequence shown here is derived from an EMBL/GenBank/DDBJ whole genome shotgun (WGS) entry which is preliminary data.</text>
</comment>
<keyword evidence="3" id="KW-0663">Pyridoxal phosphate</keyword>
<dbReference type="SUPFAM" id="SSF56752">
    <property type="entry name" value="D-aminoacid aminotransferase-like PLP-dependent enzymes"/>
    <property type="match status" value="1"/>
</dbReference>
<dbReference type="GO" id="GO:0008652">
    <property type="term" value="P:amino acid biosynthetic process"/>
    <property type="evidence" value="ECO:0007669"/>
    <property type="project" value="UniProtKB-ARBA"/>
</dbReference>
<keyword evidence="4" id="KW-0032">Aminotransferase</keyword>
<reference evidence="4 5" key="1">
    <citation type="submission" date="2020-04" db="EMBL/GenBank/DDBJ databases">
        <title>Metagenomic profiling of ammonia- and methane-oxidizing microorganisms in a Dutch drinking water treatment plant.</title>
        <authorList>
            <person name="Poghosyan L."/>
            <person name="Leucker S."/>
        </authorList>
    </citation>
    <scope>NUCLEOTIDE SEQUENCE [LARGE SCALE GENOMIC DNA]</scope>
    <source>
        <strain evidence="4">S-RSF-IL-03</strain>
    </source>
</reference>
<dbReference type="InterPro" id="IPR050571">
    <property type="entry name" value="Class-IV_PLP-Dep_Aminotrnsfr"/>
</dbReference>
<dbReference type="InterPro" id="IPR036038">
    <property type="entry name" value="Aminotransferase-like"/>
</dbReference>
<dbReference type="InterPro" id="IPR043132">
    <property type="entry name" value="BCAT-like_C"/>
</dbReference>
<dbReference type="GO" id="GO:0046394">
    <property type="term" value="P:carboxylic acid biosynthetic process"/>
    <property type="evidence" value="ECO:0007669"/>
    <property type="project" value="UniProtKB-ARBA"/>
</dbReference>
<dbReference type="PANTHER" id="PTHR42743:SF11">
    <property type="entry name" value="AMINODEOXYCHORISMATE LYASE"/>
    <property type="match status" value="1"/>
</dbReference>
<gene>
    <name evidence="4" type="ORF">HOP12_09135</name>
</gene>
<dbReference type="Gene3D" id="3.30.470.10">
    <property type="match status" value="1"/>
</dbReference>
<dbReference type="Proteomes" id="UP000580839">
    <property type="component" value="Unassembled WGS sequence"/>
</dbReference>
<dbReference type="Gene3D" id="3.20.10.10">
    <property type="entry name" value="D-amino Acid Aminotransferase, subunit A, domain 2"/>
    <property type="match status" value="1"/>
</dbReference>
<dbReference type="FunFam" id="3.20.10.10:FF:000002">
    <property type="entry name" value="D-alanine aminotransferase"/>
    <property type="match status" value="1"/>
</dbReference>
<evidence type="ECO:0000256" key="2">
    <source>
        <dbReference type="ARBA" id="ARBA00009320"/>
    </source>
</evidence>
<protein>
    <submittedName>
        <fullName evidence="4">2-keto-4-methylthiobutyrate aminotransferase</fullName>
    </submittedName>
</protein>
<sequence length="297" mass="31329">MNARHPAVRGARPPVRYPDRVVWMDGRLLGGAEAAISIFDRGARDGEGLFETVRVSNRHPVRWTTHLERLVLSAAELGFPVPASPSELRTALAATLEANALTDAVARVTVTRGVPGSRPTRSGAWIEVEPLAARLWNAPSGVTAMVSRVAFTPGALGRHKTTSRLAYALAREEARAVGADEALLASAQGELLEGTVTNVFVVIGDACVTPPLASDILPGTTRAWALRAAAESGLAVAERTIAVRELATADELFLTNAIQGVVSVARLEGRAIPGRAVAARLAALHAQLIETDARARD</sequence>
<dbReference type="EMBL" id="JABFRW010000109">
    <property type="protein sequence ID" value="NOT34318.1"/>
    <property type="molecule type" value="Genomic_DNA"/>
</dbReference>
<evidence type="ECO:0000256" key="1">
    <source>
        <dbReference type="ARBA" id="ARBA00001933"/>
    </source>
</evidence>
<dbReference type="CDD" id="cd00449">
    <property type="entry name" value="PLPDE_IV"/>
    <property type="match status" value="1"/>
</dbReference>
<dbReference type="GO" id="GO:0008483">
    <property type="term" value="F:transaminase activity"/>
    <property type="evidence" value="ECO:0007669"/>
    <property type="project" value="UniProtKB-KW"/>
</dbReference>
<name>A0A849SF04_UNCEI</name>
<evidence type="ECO:0000256" key="3">
    <source>
        <dbReference type="ARBA" id="ARBA00022898"/>
    </source>
</evidence>
<organism evidence="4 5">
    <name type="scientific">Eiseniibacteriota bacterium</name>
    <dbReference type="NCBI Taxonomy" id="2212470"/>
    <lineage>
        <taxon>Bacteria</taxon>
        <taxon>Candidatus Eiseniibacteriota</taxon>
    </lineage>
</organism>
<comment type="cofactor">
    <cofactor evidence="1">
        <name>pyridoxal 5'-phosphate</name>
        <dbReference type="ChEBI" id="CHEBI:597326"/>
    </cofactor>
</comment>
<dbReference type="InterPro" id="IPR001544">
    <property type="entry name" value="Aminotrans_IV"/>
</dbReference>
<accession>A0A849SF04</accession>
<evidence type="ECO:0000313" key="5">
    <source>
        <dbReference type="Proteomes" id="UP000580839"/>
    </source>
</evidence>
<dbReference type="Pfam" id="PF01063">
    <property type="entry name" value="Aminotran_4"/>
    <property type="match status" value="1"/>
</dbReference>